<name>A0A1R3RKL0_ASPC5</name>
<organism evidence="3 4">
    <name type="scientific">Aspergillus carbonarius (strain ITEM 5010)</name>
    <dbReference type="NCBI Taxonomy" id="602072"/>
    <lineage>
        <taxon>Eukaryota</taxon>
        <taxon>Fungi</taxon>
        <taxon>Dikarya</taxon>
        <taxon>Ascomycota</taxon>
        <taxon>Pezizomycotina</taxon>
        <taxon>Eurotiomycetes</taxon>
        <taxon>Eurotiomycetidae</taxon>
        <taxon>Eurotiales</taxon>
        <taxon>Aspergillaceae</taxon>
        <taxon>Aspergillus</taxon>
        <taxon>Aspergillus subgen. Circumdati</taxon>
    </lineage>
</organism>
<dbReference type="EMBL" id="KV907501">
    <property type="protein sequence ID" value="OOF95016.1"/>
    <property type="molecule type" value="Genomic_DNA"/>
</dbReference>
<dbReference type="VEuPathDB" id="FungiDB:ASPCADRAFT_208637"/>
<dbReference type="OrthoDB" id="7289984at2759"/>
<accession>A0A1R3RKL0</accession>
<dbReference type="Pfam" id="PF00106">
    <property type="entry name" value="adh_short"/>
    <property type="match status" value="1"/>
</dbReference>
<dbReference type="OMA" id="GWENNPG"/>
<dbReference type="CDD" id="cd05325">
    <property type="entry name" value="carb_red_sniffer_like_SDR_c"/>
    <property type="match status" value="1"/>
</dbReference>
<protein>
    <recommendedName>
        <fullName evidence="5">Short chain oxidoreductase</fullName>
    </recommendedName>
</protein>
<dbReference type="InterPro" id="IPR002347">
    <property type="entry name" value="SDR_fam"/>
</dbReference>
<evidence type="ECO:0000256" key="1">
    <source>
        <dbReference type="ARBA" id="ARBA00006484"/>
    </source>
</evidence>
<evidence type="ECO:0000313" key="3">
    <source>
        <dbReference type="EMBL" id="OOF95016.1"/>
    </source>
</evidence>
<comment type="similarity">
    <text evidence="1 2">Belongs to the short-chain dehydrogenases/reductases (SDR) family.</text>
</comment>
<dbReference type="Gene3D" id="3.40.50.720">
    <property type="entry name" value="NAD(P)-binding Rossmann-like Domain"/>
    <property type="match status" value="1"/>
</dbReference>
<dbReference type="PANTHER" id="PTHR43544">
    <property type="entry name" value="SHORT-CHAIN DEHYDROGENASE/REDUCTASE"/>
    <property type="match status" value="1"/>
</dbReference>
<evidence type="ECO:0000313" key="4">
    <source>
        <dbReference type="Proteomes" id="UP000188318"/>
    </source>
</evidence>
<gene>
    <name evidence="3" type="ORF">ASPCADRAFT_208637</name>
</gene>
<sequence length="250" mass="27090">MASYLITGTSRGIGHELVRQLAAKPPAEVRTIFATSRSVNAPLQELADQHPGRVLLVPIDVTDPDRISQAVATVESVVGDKGLDVLINNAGIVSWGSLKDMSDLNDTFNVNVAGPHTMIQAFLPLLRKGAMKKIVNISSSVGSIAKQPVFRQLPAPSYKISKAALNMMTVLYSQELADEGFAVFCVSPGWLRSNEANAHADLPVETGVERVLDMVRNLGVEVNGRFLNIHVPGWENNPGLNQYDGKELPW</sequence>
<dbReference type="GO" id="GO:0016491">
    <property type="term" value="F:oxidoreductase activity"/>
    <property type="evidence" value="ECO:0007669"/>
    <property type="project" value="TreeGrafter"/>
</dbReference>
<dbReference type="PRINTS" id="PR00081">
    <property type="entry name" value="GDHRDH"/>
</dbReference>
<dbReference type="SUPFAM" id="SSF51735">
    <property type="entry name" value="NAD(P)-binding Rossmann-fold domains"/>
    <property type="match status" value="1"/>
</dbReference>
<evidence type="ECO:0008006" key="5">
    <source>
        <dbReference type="Google" id="ProtNLM"/>
    </source>
</evidence>
<dbReference type="PANTHER" id="PTHR43544:SF36">
    <property type="entry name" value="CHAIN OXIDOREDUCTASE (CSGA), PUTATIVE (AFU_ORTHOLOGUE AFUA_4G00910)-RELATED"/>
    <property type="match status" value="1"/>
</dbReference>
<dbReference type="InterPro" id="IPR036291">
    <property type="entry name" value="NAD(P)-bd_dom_sf"/>
</dbReference>
<dbReference type="AlphaFoldDB" id="A0A1R3RKL0"/>
<dbReference type="Proteomes" id="UP000188318">
    <property type="component" value="Unassembled WGS sequence"/>
</dbReference>
<evidence type="ECO:0000256" key="2">
    <source>
        <dbReference type="RuleBase" id="RU000363"/>
    </source>
</evidence>
<dbReference type="GO" id="GO:0005737">
    <property type="term" value="C:cytoplasm"/>
    <property type="evidence" value="ECO:0007669"/>
    <property type="project" value="TreeGrafter"/>
</dbReference>
<dbReference type="PRINTS" id="PR00080">
    <property type="entry name" value="SDRFAMILY"/>
</dbReference>
<proteinExistence type="inferred from homology"/>
<reference evidence="4" key="1">
    <citation type="journal article" date="2017" name="Genome Biol.">
        <title>Comparative genomics reveals high biological diversity and specific adaptations in the industrially and medically important fungal genus Aspergillus.</title>
        <authorList>
            <person name="de Vries R.P."/>
            <person name="Riley R."/>
            <person name="Wiebenga A."/>
            <person name="Aguilar-Osorio G."/>
            <person name="Amillis S."/>
            <person name="Uchima C.A."/>
            <person name="Anderluh G."/>
            <person name="Asadollahi M."/>
            <person name="Askin M."/>
            <person name="Barry K."/>
            <person name="Battaglia E."/>
            <person name="Bayram O."/>
            <person name="Benocci T."/>
            <person name="Braus-Stromeyer S.A."/>
            <person name="Caldana C."/>
            <person name="Canovas D."/>
            <person name="Cerqueira G.C."/>
            <person name="Chen F."/>
            <person name="Chen W."/>
            <person name="Choi C."/>
            <person name="Clum A."/>
            <person name="Dos Santos R.A."/>
            <person name="Damasio A.R."/>
            <person name="Diallinas G."/>
            <person name="Emri T."/>
            <person name="Fekete E."/>
            <person name="Flipphi M."/>
            <person name="Freyberg S."/>
            <person name="Gallo A."/>
            <person name="Gournas C."/>
            <person name="Habgood R."/>
            <person name="Hainaut M."/>
            <person name="Harispe M.L."/>
            <person name="Henrissat B."/>
            <person name="Hilden K.S."/>
            <person name="Hope R."/>
            <person name="Hossain A."/>
            <person name="Karabika E."/>
            <person name="Karaffa L."/>
            <person name="Karanyi Z."/>
            <person name="Krasevec N."/>
            <person name="Kuo A."/>
            <person name="Kusch H."/>
            <person name="LaButti K."/>
            <person name="Lagendijk E.L."/>
            <person name="Lapidus A."/>
            <person name="Levasseur A."/>
            <person name="Lindquist E."/>
            <person name="Lipzen A."/>
            <person name="Logrieco A.F."/>
            <person name="MacCabe A."/>
            <person name="Maekelae M.R."/>
            <person name="Malavazi I."/>
            <person name="Melin P."/>
            <person name="Meyer V."/>
            <person name="Mielnichuk N."/>
            <person name="Miskei M."/>
            <person name="Molnar A.P."/>
            <person name="Mule G."/>
            <person name="Ngan C.Y."/>
            <person name="Orejas M."/>
            <person name="Orosz E."/>
            <person name="Ouedraogo J.P."/>
            <person name="Overkamp K.M."/>
            <person name="Park H.-S."/>
            <person name="Perrone G."/>
            <person name="Piumi F."/>
            <person name="Punt P.J."/>
            <person name="Ram A.F."/>
            <person name="Ramon A."/>
            <person name="Rauscher S."/>
            <person name="Record E."/>
            <person name="Riano-Pachon D.M."/>
            <person name="Robert V."/>
            <person name="Roehrig J."/>
            <person name="Ruller R."/>
            <person name="Salamov A."/>
            <person name="Salih N.S."/>
            <person name="Samson R.A."/>
            <person name="Sandor E."/>
            <person name="Sanguinetti M."/>
            <person name="Schuetze T."/>
            <person name="Sepcic K."/>
            <person name="Shelest E."/>
            <person name="Sherlock G."/>
            <person name="Sophianopoulou V."/>
            <person name="Squina F.M."/>
            <person name="Sun H."/>
            <person name="Susca A."/>
            <person name="Todd R.B."/>
            <person name="Tsang A."/>
            <person name="Unkles S.E."/>
            <person name="van de Wiele N."/>
            <person name="van Rossen-Uffink D."/>
            <person name="Oliveira J.V."/>
            <person name="Vesth T.C."/>
            <person name="Visser J."/>
            <person name="Yu J.-H."/>
            <person name="Zhou M."/>
            <person name="Andersen M.R."/>
            <person name="Archer D.B."/>
            <person name="Baker S.E."/>
            <person name="Benoit I."/>
            <person name="Brakhage A.A."/>
            <person name="Braus G.H."/>
            <person name="Fischer R."/>
            <person name="Frisvad J.C."/>
            <person name="Goldman G.H."/>
            <person name="Houbraken J."/>
            <person name="Oakley B."/>
            <person name="Pocsi I."/>
            <person name="Scazzocchio C."/>
            <person name="Seiboth B."/>
            <person name="vanKuyk P.A."/>
            <person name="Wortman J."/>
            <person name="Dyer P.S."/>
            <person name="Grigoriev I.V."/>
        </authorList>
    </citation>
    <scope>NUCLEOTIDE SEQUENCE [LARGE SCALE GENOMIC DNA]</scope>
    <source>
        <strain evidence="4">ITEM 5010</strain>
    </source>
</reference>
<keyword evidence="4" id="KW-1185">Reference proteome</keyword>
<dbReference type="InterPro" id="IPR051468">
    <property type="entry name" value="Fungal_SecMetab_SDRs"/>
</dbReference>